<dbReference type="GO" id="GO:0005739">
    <property type="term" value="C:mitochondrion"/>
    <property type="evidence" value="ECO:0007669"/>
    <property type="project" value="TreeGrafter"/>
</dbReference>
<dbReference type="PANTHER" id="PTHR23406:SF90">
    <property type="entry name" value="MALIC ENZYME-RELATED"/>
    <property type="match status" value="1"/>
</dbReference>
<sequence length="245" mass="27122">MKVTITDLAIVVTDGERILGLGDLGAYGMGIPVGKLALYVAFAGVNPGQCLPITLDVGTENKKLLDDPFYTGLRRRRTRGAEYDKLLDNFMIACTKRFGRDTLIQFEDFGNLNAYRLLDKYKGMYCMFNDDIQGKPIGTAAIVLAGLLTTLRVTKKKLREQKILFFGAGGANTGVAEMCIRQMVEEGASEQEACDNIFMFDIDGLITKSRSSLWPRHKRFAKDLPPSKDLLEVVQTVQPNAIIGK</sequence>
<dbReference type="InterPro" id="IPR001891">
    <property type="entry name" value="Malic_OxRdtase"/>
</dbReference>
<feature type="domain" description="Malic enzyme N-terminal" evidence="5">
    <location>
        <begin position="2"/>
        <end position="122"/>
    </location>
</feature>
<dbReference type="SMART" id="SM01274">
    <property type="entry name" value="malic"/>
    <property type="match status" value="1"/>
</dbReference>
<keyword evidence="7" id="KW-1185">Reference proteome</keyword>
<dbReference type="SMART" id="SM00919">
    <property type="entry name" value="Malic_M"/>
    <property type="match status" value="1"/>
</dbReference>
<dbReference type="Pfam" id="PF00390">
    <property type="entry name" value="malic"/>
    <property type="match status" value="1"/>
</dbReference>
<feature type="binding site" evidence="3">
    <location>
        <position position="131"/>
    </location>
    <ligand>
        <name>a divalent metal cation</name>
        <dbReference type="ChEBI" id="CHEBI:60240"/>
    </ligand>
</feature>
<dbReference type="SUPFAM" id="SSF53223">
    <property type="entry name" value="Aminoacid dehydrogenase-like, N-terminal domain"/>
    <property type="match status" value="1"/>
</dbReference>
<evidence type="ECO:0000256" key="2">
    <source>
        <dbReference type="PIRSR" id="PIRSR000106-2"/>
    </source>
</evidence>
<gene>
    <name evidence="6" type="ORF">OESDEN_04149</name>
</gene>
<dbReference type="SUPFAM" id="SSF51735">
    <property type="entry name" value="NAD(P)-binding Rossmann-fold domains"/>
    <property type="match status" value="1"/>
</dbReference>
<reference evidence="6 7" key="1">
    <citation type="submission" date="2014-03" db="EMBL/GenBank/DDBJ databases">
        <title>Draft genome of the hookworm Oesophagostomum dentatum.</title>
        <authorList>
            <person name="Mitreva M."/>
        </authorList>
    </citation>
    <scope>NUCLEOTIDE SEQUENCE [LARGE SCALE GENOMIC DNA]</scope>
    <source>
        <strain evidence="6 7">OD-Hann</strain>
    </source>
</reference>
<dbReference type="GO" id="GO:0004473">
    <property type="term" value="F:malate dehydrogenase (decarboxylating) (NADP+) activity"/>
    <property type="evidence" value="ECO:0007669"/>
    <property type="project" value="TreeGrafter"/>
</dbReference>
<comment type="similarity">
    <text evidence="1">Belongs to the malic enzymes family.</text>
</comment>
<dbReference type="PIRSF" id="PIRSF000106">
    <property type="entry name" value="ME"/>
    <property type="match status" value="1"/>
</dbReference>
<dbReference type="InterPro" id="IPR012302">
    <property type="entry name" value="Malic_NAD-bd"/>
</dbReference>
<dbReference type="AlphaFoldDB" id="A0A0B1TJ89"/>
<feature type="binding site" evidence="3">
    <location>
        <position position="108"/>
    </location>
    <ligand>
        <name>a divalent metal cation</name>
        <dbReference type="ChEBI" id="CHEBI:60240"/>
    </ligand>
</feature>
<keyword evidence="3" id="KW-0479">Metal-binding</keyword>
<proteinExistence type="inferred from homology"/>
<dbReference type="GO" id="GO:0051287">
    <property type="term" value="F:NAD binding"/>
    <property type="evidence" value="ECO:0007669"/>
    <property type="project" value="InterPro"/>
</dbReference>
<evidence type="ECO:0000256" key="3">
    <source>
        <dbReference type="PIRSR" id="PIRSR000106-3"/>
    </source>
</evidence>
<feature type="binding site" evidence="3">
    <location>
        <position position="107"/>
    </location>
    <ligand>
        <name>a divalent metal cation</name>
        <dbReference type="ChEBI" id="CHEBI:60240"/>
    </ligand>
</feature>
<dbReference type="InterPro" id="IPR036291">
    <property type="entry name" value="NAD(P)-bd_dom_sf"/>
</dbReference>
<dbReference type="InterPro" id="IPR046346">
    <property type="entry name" value="Aminoacid_DH-like_N_sf"/>
</dbReference>
<comment type="cofactor">
    <cofactor evidence="3">
        <name>Mg(2+)</name>
        <dbReference type="ChEBI" id="CHEBI:18420"/>
    </cofactor>
    <cofactor evidence="3">
        <name>Mn(2+)</name>
        <dbReference type="ChEBI" id="CHEBI:29035"/>
    </cofactor>
    <text evidence="3">Divalent metal cations. Prefers magnesium or manganese.</text>
</comment>
<name>A0A0B1TJ89_OESDE</name>
<dbReference type="InterPro" id="IPR037062">
    <property type="entry name" value="Malic_N_dom_sf"/>
</dbReference>
<dbReference type="OrthoDB" id="5365701at2759"/>
<evidence type="ECO:0000313" key="7">
    <source>
        <dbReference type="Proteomes" id="UP000053660"/>
    </source>
</evidence>
<dbReference type="GO" id="GO:0006108">
    <property type="term" value="P:malate metabolic process"/>
    <property type="evidence" value="ECO:0007669"/>
    <property type="project" value="TreeGrafter"/>
</dbReference>
<evidence type="ECO:0000259" key="5">
    <source>
        <dbReference type="SMART" id="SM01274"/>
    </source>
</evidence>
<dbReference type="GO" id="GO:0046872">
    <property type="term" value="F:metal ion binding"/>
    <property type="evidence" value="ECO:0007669"/>
    <property type="project" value="UniProtKB-KW"/>
</dbReference>
<evidence type="ECO:0000259" key="4">
    <source>
        <dbReference type="SMART" id="SM00919"/>
    </source>
</evidence>
<dbReference type="EMBL" id="KN549815">
    <property type="protein sequence ID" value="KHJ95897.1"/>
    <property type="molecule type" value="Genomic_DNA"/>
</dbReference>
<evidence type="ECO:0000256" key="1">
    <source>
        <dbReference type="ARBA" id="ARBA00008785"/>
    </source>
</evidence>
<feature type="binding site" evidence="2">
    <location>
        <position position="17"/>
    </location>
    <ligand>
        <name>(S)-malate</name>
        <dbReference type="ChEBI" id="CHEBI:15589"/>
    </ligand>
</feature>
<dbReference type="Gene3D" id="3.40.50.10380">
    <property type="entry name" value="Malic enzyme, N-terminal domain"/>
    <property type="match status" value="1"/>
</dbReference>
<dbReference type="PRINTS" id="PR00072">
    <property type="entry name" value="MALOXRDTASE"/>
</dbReference>
<dbReference type="Gene3D" id="3.40.50.720">
    <property type="entry name" value="NAD(P)-binding Rossmann-like Domain"/>
    <property type="match status" value="1"/>
</dbReference>
<dbReference type="Proteomes" id="UP000053660">
    <property type="component" value="Unassembled WGS sequence"/>
</dbReference>
<protein>
    <submittedName>
        <fullName evidence="6">Malic enzyme domain protein</fullName>
    </submittedName>
</protein>
<dbReference type="PANTHER" id="PTHR23406">
    <property type="entry name" value="MALIC ENZYME-RELATED"/>
    <property type="match status" value="1"/>
</dbReference>
<organism evidence="6 7">
    <name type="scientific">Oesophagostomum dentatum</name>
    <name type="common">Nodular worm</name>
    <dbReference type="NCBI Taxonomy" id="61180"/>
    <lineage>
        <taxon>Eukaryota</taxon>
        <taxon>Metazoa</taxon>
        <taxon>Ecdysozoa</taxon>
        <taxon>Nematoda</taxon>
        <taxon>Chromadorea</taxon>
        <taxon>Rhabditida</taxon>
        <taxon>Rhabditina</taxon>
        <taxon>Rhabditomorpha</taxon>
        <taxon>Strongyloidea</taxon>
        <taxon>Strongylidae</taxon>
        <taxon>Oesophagostomum</taxon>
    </lineage>
</organism>
<dbReference type="Pfam" id="PF03949">
    <property type="entry name" value="Malic_M"/>
    <property type="match status" value="1"/>
</dbReference>
<dbReference type="InterPro" id="IPR012301">
    <property type="entry name" value="Malic_N_dom"/>
</dbReference>
<feature type="domain" description="Malic enzyme NAD-binding" evidence="4">
    <location>
        <begin position="138"/>
        <end position="242"/>
    </location>
</feature>
<accession>A0A0B1TJ89</accession>
<evidence type="ECO:0000313" key="6">
    <source>
        <dbReference type="EMBL" id="KHJ95897.1"/>
    </source>
</evidence>